<dbReference type="PANTHER" id="PTHR45947:SF3">
    <property type="entry name" value="SULFOQUINOVOSYL TRANSFERASE SQD2"/>
    <property type="match status" value="1"/>
</dbReference>
<evidence type="ECO:0000259" key="4">
    <source>
        <dbReference type="Pfam" id="PF13579"/>
    </source>
</evidence>
<sequence>MYRSGRPDSVRVGVFVGHFIPAYRSGGPIRSLSAITAARTSGVTYTVFTRDRDAGDPQPFSVARPGHLVEFQGRRVMYVDITRPLAYLRALRRFVRPGYDIYYFNSLWNRPFTMVPLLLICLGVLARRPVLLAPRGELLAGALGPKAWRKRAGLRVMQLLLARVEAAIHCTSAEEVDSARRFLPARRIELVQDAFDPDERFDVEPPRDPEPAGPLRVCFFSRVHPHKNLAGALAALALMTEPVHLRVIGPAADEAYHRHCQDLAARLPGHIRVEFLGAVPHEQAAAALVWGHVFLLPTKGENFGHAIREAMAAGLCPVISDATQWTELVREAGGVALPWYDTDGFARHLSLLARCSPQELRALRSGVLAAYQAWARRQIPSPVLMDELLARLAGKIVAPTIAPGVAGALRGGRAC</sequence>
<evidence type="ECO:0000313" key="5">
    <source>
        <dbReference type="EMBL" id="SCG51334.1"/>
    </source>
</evidence>
<feature type="domain" description="Glycosyltransferase subfamily 4-like N-terminal" evidence="4">
    <location>
        <begin position="35"/>
        <end position="191"/>
    </location>
</feature>
<keyword evidence="1" id="KW-0328">Glycosyltransferase</keyword>
<dbReference type="EMBL" id="LT607751">
    <property type="protein sequence ID" value="SCG51334.1"/>
    <property type="molecule type" value="Genomic_DNA"/>
</dbReference>
<dbReference type="Pfam" id="PF13579">
    <property type="entry name" value="Glyco_trans_4_4"/>
    <property type="match status" value="1"/>
</dbReference>
<dbReference type="Proteomes" id="UP000198210">
    <property type="component" value="Chromosome I"/>
</dbReference>
<evidence type="ECO:0000313" key="6">
    <source>
        <dbReference type="Proteomes" id="UP000198210"/>
    </source>
</evidence>
<keyword evidence="2 5" id="KW-0808">Transferase</keyword>
<dbReference type="SUPFAM" id="SSF53756">
    <property type="entry name" value="UDP-Glycosyltransferase/glycogen phosphorylase"/>
    <property type="match status" value="1"/>
</dbReference>
<name>A0A1C5HZB6_9ACTN</name>
<evidence type="ECO:0000256" key="1">
    <source>
        <dbReference type="ARBA" id="ARBA00022676"/>
    </source>
</evidence>
<dbReference type="PANTHER" id="PTHR45947">
    <property type="entry name" value="SULFOQUINOVOSYL TRANSFERASE SQD2"/>
    <property type="match status" value="1"/>
</dbReference>
<dbReference type="Pfam" id="PF00534">
    <property type="entry name" value="Glycos_transf_1"/>
    <property type="match status" value="1"/>
</dbReference>
<dbReference type="InterPro" id="IPR050194">
    <property type="entry name" value="Glycosyltransferase_grp1"/>
</dbReference>
<dbReference type="GO" id="GO:1901137">
    <property type="term" value="P:carbohydrate derivative biosynthetic process"/>
    <property type="evidence" value="ECO:0007669"/>
    <property type="project" value="UniProtKB-ARBA"/>
</dbReference>
<dbReference type="InterPro" id="IPR001296">
    <property type="entry name" value="Glyco_trans_1"/>
</dbReference>
<proteinExistence type="predicted"/>
<feature type="domain" description="Glycosyl transferase family 1" evidence="3">
    <location>
        <begin position="209"/>
        <end position="356"/>
    </location>
</feature>
<gene>
    <name evidence="5" type="ORF">GA0074704_2629</name>
</gene>
<evidence type="ECO:0000259" key="3">
    <source>
        <dbReference type="Pfam" id="PF00534"/>
    </source>
</evidence>
<keyword evidence="6" id="KW-1185">Reference proteome</keyword>
<dbReference type="InterPro" id="IPR028098">
    <property type="entry name" value="Glyco_trans_4-like_N"/>
</dbReference>
<reference evidence="5 6" key="1">
    <citation type="submission" date="2016-06" db="EMBL/GenBank/DDBJ databases">
        <authorList>
            <person name="Kjaerup R.B."/>
            <person name="Dalgaard T.S."/>
            <person name="Juul-Madsen H.R."/>
        </authorList>
    </citation>
    <scope>NUCLEOTIDE SEQUENCE [LARGE SCALE GENOMIC DNA]</scope>
    <source>
        <strain evidence="5 6">DSM 45097</strain>
    </source>
</reference>
<evidence type="ECO:0000256" key="2">
    <source>
        <dbReference type="ARBA" id="ARBA00022679"/>
    </source>
</evidence>
<protein>
    <submittedName>
        <fullName evidence="5">Glycosyltransferase involved in cell wall bisynthesis</fullName>
    </submittedName>
</protein>
<organism evidence="5 6">
    <name type="scientific">Micromonospora siamensis</name>
    <dbReference type="NCBI Taxonomy" id="299152"/>
    <lineage>
        <taxon>Bacteria</taxon>
        <taxon>Bacillati</taxon>
        <taxon>Actinomycetota</taxon>
        <taxon>Actinomycetes</taxon>
        <taxon>Micromonosporales</taxon>
        <taxon>Micromonosporaceae</taxon>
        <taxon>Micromonospora</taxon>
    </lineage>
</organism>
<accession>A0A1C5HZB6</accession>
<dbReference type="AlphaFoldDB" id="A0A1C5HZB6"/>
<dbReference type="GO" id="GO:0016757">
    <property type="term" value="F:glycosyltransferase activity"/>
    <property type="evidence" value="ECO:0007669"/>
    <property type="project" value="UniProtKB-KW"/>
</dbReference>
<dbReference type="Gene3D" id="3.40.50.2000">
    <property type="entry name" value="Glycogen Phosphorylase B"/>
    <property type="match status" value="2"/>
</dbReference>